<dbReference type="Proteomes" id="UP000094761">
    <property type="component" value="Unassembled WGS sequence"/>
</dbReference>
<dbReference type="GeneID" id="78074924"/>
<evidence type="ECO:0000313" key="2">
    <source>
        <dbReference type="EMBL" id="OAN00372.1"/>
    </source>
</evidence>
<dbReference type="EMBL" id="JAPFIT010000030">
    <property type="protein sequence ID" value="MDC5742800.1"/>
    <property type="molecule type" value="Genomic_DNA"/>
</dbReference>
<name>A0A178JER6_9VIBR</name>
<accession>A0A178JER6</accession>
<comment type="caution">
    <text evidence="2">The sequence shown here is derived from an EMBL/GenBank/DDBJ whole genome shotgun (WGS) entry which is preliminary data.</text>
</comment>
<reference evidence="2 3" key="1">
    <citation type="submission" date="2016-03" db="EMBL/GenBank/DDBJ databases">
        <title>Draft genome sequence of the Vibrio tubiashii subs. europaeus.</title>
        <authorList>
            <person name="Spinard E."/>
            <person name="Dubert J."/>
            <person name="Nelson D.R."/>
            <person name="Barja J.L."/>
        </authorList>
    </citation>
    <scope>NUCLEOTIDE SEQUENCE [LARGE SCALE GENOMIC DNA]</scope>
    <source>
        <strain evidence="3">PP-638</strain>
        <strain evidence="2">PP2-638</strain>
    </source>
</reference>
<protein>
    <submittedName>
        <fullName evidence="2">Uncharacterized protein</fullName>
    </submittedName>
</protein>
<reference evidence="1" key="2">
    <citation type="submission" date="2022-11" db="EMBL/GenBank/DDBJ databases">
        <title>Role of the vibriolysin VemA secreted by the emergent pathogen Vibrio europaeus in the colonization of Manila clam mucus.</title>
        <authorList>
            <person name="Martinez C."/>
            <person name="Rodriguez S."/>
            <person name="Vences A."/>
            <person name="Barja J.L."/>
            <person name="Toranzo A.E."/>
            <person name="Dubert J."/>
        </authorList>
    </citation>
    <scope>NUCLEOTIDE SEQUENCE</scope>
    <source>
        <strain evidence="1">3454</strain>
    </source>
</reference>
<evidence type="ECO:0000313" key="3">
    <source>
        <dbReference type="Proteomes" id="UP000094761"/>
    </source>
</evidence>
<dbReference type="EMBL" id="LUAX01000001">
    <property type="protein sequence ID" value="OAN00372.1"/>
    <property type="molecule type" value="Genomic_DNA"/>
</dbReference>
<organism evidence="2 3">
    <name type="scientific">Vibrio europaeus</name>
    <dbReference type="NCBI Taxonomy" id="300876"/>
    <lineage>
        <taxon>Bacteria</taxon>
        <taxon>Pseudomonadati</taxon>
        <taxon>Pseudomonadota</taxon>
        <taxon>Gammaproteobacteria</taxon>
        <taxon>Vibrionales</taxon>
        <taxon>Vibrionaceae</taxon>
        <taxon>Vibrio</taxon>
        <taxon>Vibrio oreintalis group</taxon>
    </lineage>
</organism>
<gene>
    <name evidence="2" type="ORF">AZ468_04400</name>
    <name evidence="1" type="ORF">OPW20_22340</name>
</gene>
<keyword evidence="4" id="KW-1185">Reference proteome</keyword>
<proteinExistence type="predicted"/>
<evidence type="ECO:0000313" key="1">
    <source>
        <dbReference type="EMBL" id="MDC5742800.1"/>
    </source>
</evidence>
<evidence type="ECO:0000313" key="4">
    <source>
        <dbReference type="Proteomes" id="UP001150001"/>
    </source>
</evidence>
<dbReference type="RefSeq" id="WP_069666308.1">
    <property type="nucleotide sequence ID" value="NZ_JAPFIM010000024.1"/>
</dbReference>
<dbReference type="AlphaFoldDB" id="A0A178JER6"/>
<dbReference type="Proteomes" id="UP001150001">
    <property type="component" value="Unassembled WGS sequence"/>
</dbReference>
<dbReference type="OrthoDB" id="5878521at2"/>
<sequence>MSFASKPTRKNPVYFEHHSDGFWCSIDGMPEYFKTKHEMYLYACESDRELIEITHENESELRANGAFDRVFHDE</sequence>